<reference evidence="3" key="1">
    <citation type="submission" date="2021-02" db="EMBL/GenBank/DDBJ databases">
        <authorList>
            <person name="Nowell W R."/>
        </authorList>
    </citation>
    <scope>NUCLEOTIDE SEQUENCE</scope>
</reference>
<accession>A0A8S3A660</accession>
<organism evidence="3 4">
    <name type="scientific">Didymodactylos carnosus</name>
    <dbReference type="NCBI Taxonomy" id="1234261"/>
    <lineage>
        <taxon>Eukaryota</taxon>
        <taxon>Metazoa</taxon>
        <taxon>Spiralia</taxon>
        <taxon>Gnathifera</taxon>
        <taxon>Rotifera</taxon>
        <taxon>Eurotatoria</taxon>
        <taxon>Bdelloidea</taxon>
        <taxon>Philodinida</taxon>
        <taxon>Philodinidae</taxon>
        <taxon>Didymodactylos</taxon>
    </lineage>
</organism>
<protein>
    <submittedName>
        <fullName evidence="3">Uncharacterized protein</fullName>
    </submittedName>
</protein>
<comment type="caution">
    <text evidence="3">The sequence shown here is derived from an EMBL/GenBank/DDBJ whole genome shotgun (WGS) entry which is preliminary data.</text>
</comment>
<dbReference type="EMBL" id="CAJOBC010151548">
    <property type="protein sequence ID" value="CAF4674576.1"/>
    <property type="molecule type" value="Genomic_DNA"/>
</dbReference>
<feature type="compositionally biased region" description="Basic and acidic residues" evidence="1">
    <location>
        <begin position="1"/>
        <end position="10"/>
    </location>
</feature>
<feature type="region of interest" description="Disordered" evidence="1">
    <location>
        <begin position="1"/>
        <end position="48"/>
    </location>
</feature>
<evidence type="ECO:0000313" key="4">
    <source>
        <dbReference type="Proteomes" id="UP000681722"/>
    </source>
</evidence>
<dbReference type="AlphaFoldDB" id="A0A8S3A660"/>
<evidence type="ECO:0000313" key="2">
    <source>
        <dbReference type="EMBL" id="CAF3917960.1"/>
    </source>
</evidence>
<evidence type="ECO:0000313" key="3">
    <source>
        <dbReference type="EMBL" id="CAF4674576.1"/>
    </source>
</evidence>
<sequence length="48" mass="5139">LSTLSHEIKSSENMPLPDVVIPTLGENAPSEQQQQPSPPSITVPSVEE</sequence>
<proteinExistence type="predicted"/>
<dbReference type="Proteomes" id="UP000682733">
    <property type="component" value="Unassembled WGS sequence"/>
</dbReference>
<feature type="non-terminal residue" evidence="3">
    <location>
        <position position="1"/>
    </location>
</feature>
<dbReference type="EMBL" id="CAJOBA010022684">
    <property type="protein sequence ID" value="CAF3917960.1"/>
    <property type="molecule type" value="Genomic_DNA"/>
</dbReference>
<evidence type="ECO:0000256" key="1">
    <source>
        <dbReference type="SAM" id="MobiDB-lite"/>
    </source>
</evidence>
<name>A0A8S3A660_9BILA</name>
<gene>
    <name evidence="3" type="ORF">SRO942_LOCUS50943</name>
    <name evidence="2" type="ORF">TMI583_LOCUS21211</name>
</gene>
<dbReference type="Proteomes" id="UP000681722">
    <property type="component" value="Unassembled WGS sequence"/>
</dbReference>